<dbReference type="OrthoDB" id="9813151at2"/>
<dbReference type="Gene3D" id="3.30.565.10">
    <property type="entry name" value="Histidine kinase-like ATPase, C-terminal domain"/>
    <property type="match status" value="1"/>
</dbReference>
<dbReference type="CDD" id="cd00075">
    <property type="entry name" value="HATPase"/>
    <property type="match status" value="1"/>
</dbReference>
<evidence type="ECO:0000256" key="9">
    <source>
        <dbReference type="SAM" id="Phobius"/>
    </source>
</evidence>
<protein>
    <recommendedName>
        <fullName evidence="3">histidine kinase</fullName>
        <ecNumber evidence="3">2.7.13.3</ecNumber>
    </recommendedName>
</protein>
<dbReference type="InterPro" id="IPR050351">
    <property type="entry name" value="BphY/WalK/GraS-like"/>
</dbReference>
<dbReference type="EMBL" id="CP020991">
    <property type="protein sequence ID" value="AUO18882.1"/>
    <property type="molecule type" value="Genomic_DNA"/>
</dbReference>
<dbReference type="InterPro" id="IPR036890">
    <property type="entry name" value="HATPase_C_sf"/>
</dbReference>
<evidence type="ECO:0000256" key="4">
    <source>
        <dbReference type="ARBA" id="ARBA00022553"/>
    </source>
</evidence>
<evidence type="ECO:0000259" key="10">
    <source>
        <dbReference type="PROSITE" id="PS50109"/>
    </source>
</evidence>
<dbReference type="Gene3D" id="1.10.287.130">
    <property type="match status" value="1"/>
</dbReference>
<evidence type="ECO:0000313" key="12">
    <source>
        <dbReference type="Proteomes" id="UP000235589"/>
    </source>
</evidence>
<feature type="transmembrane region" description="Helical" evidence="9">
    <location>
        <begin position="12"/>
        <end position="33"/>
    </location>
</feature>
<dbReference type="InterPro" id="IPR003661">
    <property type="entry name" value="HisK_dim/P_dom"/>
</dbReference>
<evidence type="ECO:0000256" key="2">
    <source>
        <dbReference type="ARBA" id="ARBA00004370"/>
    </source>
</evidence>
<accession>A0A2K9P0U7</accession>
<keyword evidence="8 9" id="KW-0472">Membrane</keyword>
<dbReference type="GO" id="GO:0016036">
    <property type="term" value="P:cellular response to phosphate starvation"/>
    <property type="evidence" value="ECO:0007669"/>
    <property type="project" value="TreeGrafter"/>
</dbReference>
<proteinExistence type="predicted"/>
<dbReference type="GO" id="GO:0004721">
    <property type="term" value="F:phosphoprotein phosphatase activity"/>
    <property type="evidence" value="ECO:0007669"/>
    <property type="project" value="TreeGrafter"/>
</dbReference>
<keyword evidence="12" id="KW-1185">Reference proteome</keyword>
<dbReference type="PROSITE" id="PS50109">
    <property type="entry name" value="HIS_KIN"/>
    <property type="match status" value="1"/>
</dbReference>
<dbReference type="RefSeq" id="WP_102365134.1">
    <property type="nucleotide sequence ID" value="NZ_CP020991.1"/>
</dbReference>
<keyword evidence="6 11" id="KW-0418">Kinase</keyword>
<evidence type="ECO:0000256" key="8">
    <source>
        <dbReference type="ARBA" id="ARBA00023136"/>
    </source>
</evidence>
<dbReference type="GO" id="GO:0000155">
    <property type="term" value="F:phosphorelay sensor kinase activity"/>
    <property type="evidence" value="ECO:0007669"/>
    <property type="project" value="InterPro"/>
</dbReference>
<evidence type="ECO:0000256" key="7">
    <source>
        <dbReference type="ARBA" id="ARBA00023012"/>
    </source>
</evidence>
<reference evidence="11 12" key="1">
    <citation type="submission" date="2017-04" db="EMBL/GenBank/DDBJ databases">
        <title>Monoglobus pectinilyticus 14 draft genome.</title>
        <authorList>
            <person name="Kim C."/>
            <person name="Rosendale D.I."/>
            <person name="Kelly W.J."/>
            <person name="Tannock G.W."/>
            <person name="Patchett M.L."/>
            <person name="Jordens J.Z."/>
        </authorList>
    </citation>
    <scope>NUCLEOTIDE SEQUENCE [LARGE SCALE GENOMIC DNA]</scope>
    <source>
        <strain evidence="11 12">14</strain>
    </source>
</reference>
<dbReference type="EC" id="2.7.13.3" evidence="3"/>
<keyword evidence="4" id="KW-0597">Phosphoprotein</keyword>
<dbReference type="InterPro" id="IPR004358">
    <property type="entry name" value="Sig_transdc_His_kin-like_C"/>
</dbReference>
<dbReference type="PANTHER" id="PTHR45453:SF1">
    <property type="entry name" value="PHOSPHATE REGULON SENSOR PROTEIN PHOR"/>
    <property type="match status" value="1"/>
</dbReference>
<evidence type="ECO:0000256" key="3">
    <source>
        <dbReference type="ARBA" id="ARBA00012438"/>
    </source>
</evidence>
<dbReference type="FunFam" id="3.30.565.10:FF:000006">
    <property type="entry name" value="Sensor histidine kinase WalK"/>
    <property type="match status" value="1"/>
</dbReference>
<comment type="catalytic activity">
    <reaction evidence="1">
        <text>ATP + protein L-histidine = ADP + protein N-phospho-L-histidine.</text>
        <dbReference type="EC" id="2.7.13.3"/>
    </reaction>
</comment>
<dbReference type="GO" id="GO:0005886">
    <property type="term" value="C:plasma membrane"/>
    <property type="evidence" value="ECO:0007669"/>
    <property type="project" value="TreeGrafter"/>
</dbReference>
<dbReference type="Pfam" id="PF00512">
    <property type="entry name" value="HisKA"/>
    <property type="match status" value="1"/>
</dbReference>
<dbReference type="GeneID" id="98062125"/>
<comment type="subcellular location">
    <subcellularLocation>
        <location evidence="2">Membrane</location>
    </subcellularLocation>
</comment>
<evidence type="ECO:0000256" key="5">
    <source>
        <dbReference type="ARBA" id="ARBA00022679"/>
    </source>
</evidence>
<name>A0A2K9P0U7_9FIRM</name>
<gene>
    <name evidence="11" type="ORF">B9O19_00699</name>
</gene>
<evidence type="ECO:0000256" key="1">
    <source>
        <dbReference type="ARBA" id="ARBA00000085"/>
    </source>
</evidence>
<keyword evidence="9" id="KW-0812">Transmembrane</keyword>
<dbReference type="InterPro" id="IPR003594">
    <property type="entry name" value="HATPase_dom"/>
</dbReference>
<dbReference type="KEGG" id="mpec:B9O19_00699"/>
<dbReference type="InterPro" id="IPR005467">
    <property type="entry name" value="His_kinase_dom"/>
</dbReference>
<feature type="transmembrane region" description="Helical" evidence="9">
    <location>
        <begin position="183"/>
        <end position="206"/>
    </location>
</feature>
<dbReference type="Pfam" id="PF02518">
    <property type="entry name" value="HATPase_c"/>
    <property type="match status" value="1"/>
</dbReference>
<dbReference type="PANTHER" id="PTHR45453">
    <property type="entry name" value="PHOSPHATE REGULON SENSOR PROTEIN PHOR"/>
    <property type="match status" value="1"/>
</dbReference>
<dbReference type="SMART" id="SM00388">
    <property type="entry name" value="HisKA"/>
    <property type="match status" value="1"/>
</dbReference>
<dbReference type="InterPro" id="IPR036097">
    <property type="entry name" value="HisK_dim/P_sf"/>
</dbReference>
<dbReference type="PRINTS" id="PR00344">
    <property type="entry name" value="BCTRLSENSOR"/>
</dbReference>
<dbReference type="AlphaFoldDB" id="A0A2K9P0U7"/>
<dbReference type="SMART" id="SM00387">
    <property type="entry name" value="HATPase_c"/>
    <property type="match status" value="1"/>
</dbReference>
<dbReference type="CDD" id="cd00082">
    <property type="entry name" value="HisKA"/>
    <property type="match status" value="1"/>
</dbReference>
<keyword evidence="9" id="KW-1133">Transmembrane helix</keyword>
<evidence type="ECO:0000256" key="6">
    <source>
        <dbReference type="ARBA" id="ARBA00022777"/>
    </source>
</evidence>
<feature type="domain" description="Histidine kinase" evidence="10">
    <location>
        <begin position="226"/>
        <end position="445"/>
    </location>
</feature>
<keyword evidence="5" id="KW-0808">Transferase</keyword>
<dbReference type="SUPFAM" id="SSF47384">
    <property type="entry name" value="Homodimeric domain of signal transducing histidine kinase"/>
    <property type="match status" value="1"/>
</dbReference>
<sequence>MFKKLRNKFLTLNMIMISILLVSAFCVVFMMTYNNINTAVNIQLDRGISNIQPKGQRFFNPFQSDPNMNRKEIFPHIPNNEGPAPDEPSSLKLDLDGNIMQTRSPYEYDEEFYTTIKDDAIKRIKSNSSNNNTKTSHIIKYDDSYWKYLIISSYETDTSGNEIAVYYLSISNINTQIGMLQKLIITLSIVLLAALILVFLICLFFANRSIKPIEDAWNKQNQFIADASHELKTPLTTINTNIDLLMTHGDSTINEEKKWLNYIKDESTRMAKLTNDLLYLAKVDHSSENNIIKSTFSFSSAAENVILTTEAVIYEKSLNLVEDLDDEIYISGDESQIKQLVLILLDNAIKYTNQGGTIEVTLKKLDNKTARFIIKNTGNGIPPEDISKIFDRFYRSDKSRDRKSGGYGLGLSIAKSIVVSHKGTIKLKSEPNKFTEFIVELPISQQT</sequence>
<keyword evidence="7" id="KW-0902">Two-component regulatory system</keyword>
<dbReference type="Proteomes" id="UP000235589">
    <property type="component" value="Chromosome"/>
</dbReference>
<organism evidence="11 12">
    <name type="scientific">Monoglobus pectinilyticus</name>
    <dbReference type="NCBI Taxonomy" id="1981510"/>
    <lineage>
        <taxon>Bacteria</taxon>
        <taxon>Bacillati</taxon>
        <taxon>Bacillota</taxon>
        <taxon>Clostridia</taxon>
        <taxon>Monoglobales</taxon>
        <taxon>Monoglobaceae</taxon>
        <taxon>Monoglobus</taxon>
    </lineage>
</organism>
<dbReference type="SUPFAM" id="SSF55874">
    <property type="entry name" value="ATPase domain of HSP90 chaperone/DNA topoisomerase II/histidine kinase"/>
    <property type="match status" value="1"/>
</dbReference>
<evidence type="ECO:0000313" key="11">
    <source>
        <dbReference type="EMBL" id="AUO18882.1"/>
    </source>
</evidence>
<dbReference type="FunFam" id="1.10.287.130:FF:000001">
    <property type="entry name" value="Two-component sensor histidine kinase"/>
    <property type="match status" value="1"/>
</dbReference>